<keyword evidence="2" id="KW-1133">Transmembrane helix</keyword>
<evidence type="ECO:0000313" key="4">
    <source>
        <dbReference type="Proteomes" id="UP000075193"/>
    </source>
</evidence>
<organism evidence="3 4">
    <name type="scientific">Streptococcus suis</name>
    <dbReference type="NCBI Taxonomy" id="1307"/>
    <lineage>
        <taxon>Bacteria</taxon>
        <taxon>Bacillati</taxon>
        <taxon>Bacillota</taxon>
        <taxon>Bacilli</taxon>
        <taxon>Lactobacillales</taxon>
        <taxon>Streptococcaceae</taxon>
        <taxon>Streptococcus</taxon>
    </lineage>
</organism>
<accession>A0A0Z8KU47</accession>
<reference evidence="3 4" key="1">
    <citation type="submission" date="2016-02" db="EMBL/GenBank/DDBJ databases">
        <authorList>
            <consortium name="Pathogen Informatics"/>
        </authorList>
    </citation>
    <scope>NUCLEOTIDE SEQUENCE [LARGE SCALE GENOMIC DNA]</scope>
    <source>
        <strain evidence="3 4">LSS79</strain>
    </source>
</reference>
<proteinExistence type="predicted"/>
<dbReference type="Proteomes" id="UP000075193">
    <property type="component" value="Unassembled WGS sequence"/>
</dbReference>
<keyword evidence="2" id="KW-0472">Membrane</keyword>
<feature type="compositionally biased region" description="Basic residues" evidence="1">
    <location>
        <begin position="1"/>
        <end position="23"/>
    </location>
</feature>
<dbReference type="AlphaFoldDB" id="A0A0Z8KU47"/>
<protein>
    <submittedName>
        <fullName evidence="3">Uncharacterized protein</fullName>
    </submittedName>
</protein>
<gene>
    <name evidence="3" type="ORF">ERS132441_00704</name>
</gene>
<feature type="region of interest" description="Disordered" evidence="1">
    <location>
        <begin position="1"/>
        <end position="34"/>
    </location>
</feature>
<evidence type="ECO:0000256" key="2">
    <source>
        <dbReference type="SAM" id="Phobius"/>
    </source>
</evidence>
<dbReference type="EMBL" id="FIIC01000006">
    <property type="protein sequence ID" value="CYV58935.1"/>
    <property type="molecule type" value="Genomic_DNA"/>
</dbReference>
<evidence type="ECO:0000313" key="3">
    <source>
        <dbReference type="EMBL" id="CYV58935.1"/>
    </source>
</evidence>
<keyword evidence="2" id="KW-0812">Transmembrane</keyword>
<name>A0A0Z8KU47_STRSU</name>
<evidence type="ECO:0000256" key="1">
    <source>
        <dbReference type="SAM" id="MobiDB-lite"/>
    </source>
</evidence>
<sequence length="186" mass="21481">MKTIRKNKSFEQKKKRPNAHHVGKQYQASDNKKSSGSMNIFLRRKMLFETNKEYRNAEFQQSVGALLATVGTIYLLVGFLYYFNVKVFLQFVLKMISLGFLKPSFADSFQEPTVWEIVNNYSMGQPVAVAIGLVILLVAGFSLVHKGQTTQSMIDSNTDDEKLKKDYEKLKEERYSDYDCYNQKLD</sequence>
<feature type="transmembrane region" description="Helical" evidence="2">
    <location>
        <begin position="123"/>
        <end position="144"/>
    </location>
</feature>
<feature type="transmembrane region" description="Helical" evidence="2">
    <location>
        <begin position="63"/>
        <end position="83"/>
    </location>
</feature>